<dbReference type="EMBL" id="JAELUP010000001">
    <property type="protein sequence ID" value="MBJ6359777.1"/>
    <property type="molecule type" value="Genomic_DNA"/>
</dbReference>
<feature type="transmembrane region" description="Helical" evidence="8">
    <location>
        <begin position="112"/>
        <end position="132"/>
    </location>
</feature>
<feature type="transmembrane region" description="Helical" evidence="8">
    <location>
        <begin position="178"/>
        <end position="196"/>
    </location>
</feature>
<dbReference type="InterPro" id="IPR004638">
    <property type="entry name" value="EmrB-like"/>
</dbReference>
<name>A0A934IUW6_9BACL</name>
<dbReference type="PANTHER" id="PTHR42718:SF9">
    <property type="entry name" value="MAJOR FACILITATOR SUPERFAMILY MULTIDRUG TRANSPORTER MFSC"/>
    <property type="match status" value="1"/>
</dbReference>
<dbReference type="NCBIfam" id="TIGR00711">
    <property type="entry name" value="efflux_EmrB"/>
    <property type="match status" value="1"/>
</dbReference>
<dbReference type="Proteomes" id="UP000640274">
    <property type="component" value="Unassembled WGS sequence"/>
</dbReference>
<dbReference type="PANTHER" id="PTHR42718">
    <property type="entry name" value="MAJOR FACILITATOR SUPERFAMILY MULTIDRUG TRANSPORTER MFSC"/>
    <property type="match status" value="1"/>
</dbReference>
<feature type="transmembrane region" description="Helical" evidence="8">
    <location>
        <begin position="370"/>
        <end position="391"/>
    </location>
</feature>
<dbReference type="GO" id="GO:0005886">
    <property type="term" value="C:plasma membrane"/>
    <property type="evidence" value="ECO:0007669"/>
    <property type="project" value="UniProtKB-SubCell"/>
</dbReference>
<feature type="domain" description="Major facilitator superfamily (MFS) profile" evidence="9">
    <location>
        <begin position="1"/>
        <end position="449"/>
    </location>
</feature>
<comment type="caution">
    <text evidence="10">The sequence shown here is derived from an EMBL/GenBank/DDBJ whole genome shotgun (WGS) entry which is preliminary data.</text>
</comment>
<evidence type="ECO:0000313" key="11">
    <source>
        <dbReference type="Proteomes" id="UP000640274"/>
    </source>
</evidence>
<keyword evidence="11" id="KW-1185">Reference proteome</keyword>
<dbReference type="AlphaFoldDB" id="A0A934IUW6"/>
<evidence type="ECO:0000256" key="5">
    <source>
        <dbReference type="ARBA" id="ARBA00022692"/>
    </source>
</evidence>
<feature type="transmembrane region" description="Helical" evidence="8">
    <location>
        <begin position="80"/>
        <end position="105"/>
    </location>
</feature>
<evidence type="ECO:0000256" key="8">
    <source>
        <dbReference type="SAM" id="Phobius"/>
    </source>
</evidence>
<evidence type="ECO:0000259" key="9">
    <source>
        <dbReference type="PROSITE" id="PS50850"/>
    </source>
</evidence>
<keyword evidence="5 8" id="KW-0812">Transmembrane</keyword>
<dbReference type="GO" id="GO:0022857">
    <property type="term" value="F:transmembrane transporter activity"/>
    <property type="evidence" value="ECO:0007669"/>
    <property type="project" value="InterPro"/>
</dbReference>
<dbReference type="InterPro" id="IPR011701">
    <property type="entry name" value="MFS"/>
</dbReference>
<feature type="transmembrane region" description="Helical" evidence="8">
    <location>
        <begin position="274"/>
        <end position="294"/>
    </location>
</feature>
<dbReference type="InterPro" id="IPR036259">
    <property type="entry name" value="MFS_trans_sf"/>
</dbReference>
<feature type="transmembrane region" description="Helical" evidence="8">
    <location>
        <begin position="306"/>
        <end position="325"/>
    </location>
</feature>
<protein>
    <submittedName>
        <fullName evidence="10">DHA2 family efflux MFS transporter permease subunit</fullName>
    </submittedName>
</protein>
<dbReference type="InterPro" id="IPR020846">
    <property type="entry name" value="MFS_dom"/>
</dbReference>
<dbReference type="Gene3D" id="1.20.1250.20">
    <property type="entry name" value="MFS general substrate transporter like domains"/>
    <property type="match status" value="1"/>
</dbReference>
<dbReference type="Gene3D" id="1.20.1720.10">
    <property type="entry name" value="Multidrug resistance protein D"/>
    <property type="match status" value="1"/>
</dbReference>
<accession>A0A934IUW6</accession>
<comment type="similarity">
    <text evidence="2">Belongs to the major facilitator superfamily. EmrB family.</text>
</comment>
<keyword evidence="3" id="KW-0813">Transport</keyword>
<feature type="transmembrane region" description="Helical" evidence="8">
    <location>
        <begin position="55"/>
        <end position="74"/>
    </location>
</feature>
<dbReference type="PROSITE" id="PS50850">
    <property type="entry name" value="MFS"/>
    <property type="match status" value="1"/>
</dbReference>
<dbReference type="SUPFAM" id="SSF103473">
    <property type="entry name" value="MFS general substrate transporter"/>
    <property type="match status" value="1"/>
</dbReference>
<evidence type="ECO:0000256" key="6">
    <source>
        <dbReference type="ARBA" id="ARBA00022989"/>
    </source>
</evidence>
<gene>
    <name evidence="10" type="ORF">JFN88_00340</name>
</gene>
<evidence type="ECO:0000256" key="1">
    <source>
        <dbReference type="ARBA" id="ARBA00004651"/>
    </source>
</evidence>
<keyword evidence="7 8" id="KW-0472">Membrane</keyword>
<feature type="transmembrane region" description="Helical" evidence="8">
    <location>
        <begin position="240"/>
        <end position="262"/>
    </location>
</feature>
<keyword evidence="6 8" id="KW-1133">Transmembrane helix</keyword>
<organism evidence="10 11">
    <name type="scientific">Paenibacillus roseus</name>
    <dbReference type="NCBI Taxonomy" id="2798579"/>
    <lineage>
        <taxon>Bacteria</taxon>
        <taxon>Bacillati</taxon>
        <taxon>Bacillota</taxon>
        <taxon>Bacilli</taxon>
        <taxon>Bacillales</taxon>
        <taxon>Paenibacillaceae</taxon>
        <taxon>Paenibacillus</taxon>
    </lineage>
</organism>
<feature type="transmembrane region" description="Helical" evidence="8">
    <location>
        <begin position="25"/>
        <end position="43"/>
    </location>
</feature>
<feature type="transmembrane region" description="Helical" evidence="8">
    <location>
        <begin position="426"/>
        <end position="444"/>
    </location>
</feature>
<comment type="subcellular location">
    <subcellularLocation>
        <location evidence="1">Cell membrane</location>
        <topology evidence="1">Multi-pass membrane protein</topology>
    </subcellularLocation>
</comment>
<feature type="transmembrane region" description="Helical" evidence="8">
    <location>
        <begin position="202"/>
        <end position="220"/>
    </location>
</feature>
<evidence type="ECO:0000256" key="4">
    <source>
        <dbReference type="ARBA" id="ARBA00022475"/>
    </source>
</evidence>
<evidence type="ECO:0000256" key="2">
    <source>
        <dbReference type="ARBA" id="ARBA00008537"/>
    </source>
</evidence>
<feature type="transmembrane region" description="Helical" evidence="8">
    <location>
        <begin position="331"/>
        <end position="349"/>
    </location>
</feature>
<dbReference type="Pfam" id="PF07690">
    <property type="entry name" value="MFS_1"/>
    <property type="match status" value="1"/>
</dbReference>
<evidence type="ECO:0000256" key="7">
    <source>
        <dbReference type="ARBA" id="ARBA00023136"/>
    </source>
</evidence>
<evidence type="ECO:0000313" key="10">
    <source>
        <dbReference type="EMBL" id="MBJ6359777.1"/>
    </source>
</evidence>
<evidence type="ECO:0000256" key="3">
    <source>
        <dbReference type="ARBA" id="ARBA00022448"/>
    </source>
</evidence>
<keyword evidence="4" id="KW-1003">Cell membrane</keyword>
<proteinExistence type="inferred from homology"/>
<sequence length="457" mass="49583">MYPASSLNVALPGFMEIFNTDLRSVQWLLTGFTLAMGVIAPVSGYASERFGSKRIFIFCIAGIIVSSLLCALSWNIYALILFRVAQGLFSGLIQPVSLAMIYNIVPSEKQPFAISIWSFSTVLSTSIAPSLSGYLQGFNWPMLFLSTVPLAIGVLLAGIRFLPSEIANTNKSLDKTGLLLAAAGSLSLLILFGNLSRWNWSMPIFWICLVIGIGCSIGFVRHELRVKSPLLELRLFRSSLFSSSLIFSLILYIGLFTGVYFMPLYLQDIKGLTPFHTGLVFLPAAFCLTCATFLAGRLYHRAGPAWLVFAGSAILLVSTLYFSTIHPGTSLVAIIVWLAIRNIGTGLAINPATNAGMSAVPVGYSGHASALISWLRQIAAAMILGLFTSLFDTRFTSHQTRLGLQDGVQPGTPAYIDAYTLSVNEIFLIASVSIAITLPICLLLRRSGQDHQSNINL</sequence>
<feature type="transmembrane region" description="Helical" evidence="8">
    <location>
        <begin position="138"/>
        <end position="157"/>
    </location>
</feature>
<reference evidence="10" key="1">
    <citation type="submission" date="2020-12" db="EMBL/GenBank/DDBJ databases">
        <authorList>
            <person name="Huq M.A."/>
        </authorList>
    </citation>
    <scope>NUCLEOTIDE SEQUENCE</scope>
    <source>
        <strain evidence="10">MAHUQ-46</strain>
    </source>
</reference>